<reference evidence="1" key="1">
    <citation type="journal article" date="2020" name="mSystems">
        <title>Genome- and Community-Level Interaction Insights into Carbon Utilization and Element Cycling Functions of Hydrothermarchaeota in Hydrothermal Sediment.</title>
        <authorList>
            <person name="Zhou Z."/>
            <person name="Liu Y."/>
            <person name="Xu W."/>
            <person name="Pan J."/>
            <person name="Luo Z.H."/>
            <person name="Li M."/>
        </authorList>
    </citation>
    <scope>NUCLEOTIDE SEQUENCE [LARGE SCALE GENOMIC DNA]</scope>
    <source>
        <strain evidence="1">SpSt-1116</strain>
    </source>
</reference>
<proteinExistence type="predicted"/>
<organism evidence="1">
    <name type="scientific">Fervidicoccus fontis</name>
    <dbReference type="NCBI Taxonomy" id="683846"/>
    <lineage>
        <taxon>Archaea</taxon>
        <taxon>Thermoproteota</taxon>
        <taxon>Thermoprotei</taxon>
        <taxon>Fervidicoccales</taxon>
        <taxon>Fervidicoccaceae</taxon>
        <taxon>Fervidicoccus</taxon>
    </lineage>
</organism>
<name>A0A7J3ZJD1_9CREN</name>
<accession>A0A7J3ZJD1</accession>
<evidence type="ECO:0000313" key="1">
    <source>
        <dbReference type="EMBL" id="HHQ80197.1"/>
    </source>
</evidence>
<dbReference type="AlphaFoldDB" id="A0A7J3ZJD1"/>
<comment type="caution">
    <text evidence="1">The sequence shown here is derived from an EMBL/GenBank/DDBJ whole genome shotgun (WGS) entry which is preliminary data.</text>
</comment>
<dbReference type="Gene3D" id="3.40.630.10">
    <property type="entry name" value="Zn peptidases"/>
    <property type="match status" value="1"/>
</dbReference>
<sequence>MGILLAAALRYPPKILRCGIRREEASWYPAHRSQHFDINEKTLHTAAALHATLAYALLADIELKARLPELKCRSMVEESREPA</sequence>
<protein>
    <submittedName>
        <fullName evidence="1">Uncharacterized protein</fullName>
    </submittedName>
</protein>
<dbReference type="EMBL" id="DRZC01000027">
    <property type="protein sequence ID" value="HHQ80197.1"/>
    <property type="molecule type" value="Genomic_DNA"/>
</dbReference>
<gene>
    <name evidence="1" type="ORF">ENM78_01860</name>
</gene>